<dbReference type="AlphaFoldDB" id="A0A8J2MKD9"/>
<dbReference type="GO" id="GO:0050909">
    <property type="term" value="P:sensory perception of taste"/>
    <property type="evidence" value="ECO:0007669"/>
    <property type="project" value="InterPro"/>
</dbReference>
<feature type="transmembrane region" description="Helical" evidence="6">
    <location>
        <begin position="45"/>
        <end position="62"/>
    </location>
</feature>
<feature type="transmembrane region" description="Helical" evidence="6">
    <location>
        <begin position="163"/>
        <end position="181"/>
    </location>
</feature>
<comment type="caution">
    <text evidence="7">The sequence shown here is derived from an EMBL/GenBank/DDBJ whole genome shotgun (WGS) entry which is preliminary data.</text>
</comment>
<proteinExistence type="inferred from homology"/>
<comment type="function">
    <text evidence="6">Gustatory receptor which mediates acceptance or avoidance behavior, depending on its substrates.</text>
</comment>
<evidence type="ECO:0000256" key="4">
    <source>
        <dbReference type="ARBA" id="ARBA00022989"/>
    </source>
</evidence>
<keyword evidence="4 6" id="KW-1133">Transmembrane helix</keyword>
<organism evidence="7 8">
    <name type="scientific">Cotesia congregata</name>
    <name type="common">Parasitoid wasp</name>
    <name type="synonym">Apanteles congregatus</name>
    <dbReference type="NCBI Taxonomy" id="51543"/>
    <lineage>
        <taxon>Eukaryota</taxon>
        <taxon>Metazoa</taxon>
        <taxon>Ecdysozoa</taxon>
        <taxon>Arthropoda</taxon>
        <taxon>Hexapoda</taxon>
        <taxon>Insecta</taxon>
        <taxon>Pterygota</taxon>
        <taxon>Neoptera</taxon>
        <taxon>Endopterygota</taxon>
        <taxon>Hymenoptera</taxon>
        <taxon>Apocrita</taxon>
        <taxon>Ichneumonoidea</taxon>
        <taxon>Braconidae</taxon>
        <taxon>Microgastrinae</taxon>
        <taxon>Cotesia</taxon>
    </lineage>
</organism>
<gene>
    <name evidence="7" type="ORF">HICCMSTLAB_LOCUS5261</name>
</gene>
<accession>A0A8J2MKD9</accession>
<evidence type="ECO:0000256" key="5">
    <source>
        <dbReference type="ARBA" id="ARBA00023136"/>
    </source>
</evidence>
<keyword evidence="6 7" id="KW-0675">Receptor</keyword>
<keyword evidence="2 6" id="KW-1003">Cell membrane</keyword>
<feature type="transmembrane region" description="Helical" evidence="6">
    <location>
        <begin position="363"/>
        <end position="383"/>
    </location>
</feature>
<keyword evidence="6" id="KW-0807">Transducer</keyword>
<keyword evidence="3 6" id="KW-0812">Transmembrane</keyword>
<feature type="transmembrane region" description="Helical" evidence="6">
    <location>
        <begin position="134"/>
        <end position="157"/>
    </location>
</feature>
<evidence type="ECO:0000256" key="3">
    <source>
        <dbReference type="ARBA" id="ARBA00022692"/>
    </source>
</evidence>
<evidence type="ECO:0000313" key="7">
    <source>
        <dbReference type="EMBL" id="CAG5089500.1"/>
    </source>
</evidence>
<feature type="transmembrane region" description="Helical" evidence="6">
    <location>
        <begin position="277"/>
        <end position="302"/>
    </location>
</feature>
<evidence type="ECO:0000256" key="2">
    <source>
        <dbReference type="ARBA" id="ARBA00022475"/>
    </source>
</evidence>
<evidence type="ECO:0000313" key="8">
    <source>
        <dbReference type="Proteomes" id="UP000786811"/>
    </source>
</evidence>
<dbReference type="EMBL" id="CAJNRD030001119">
    <property type="protein sequence ID" value="CAG5089500.1"/>
    <property type="molecule type" value="Genomic_DNA"/>
</dbReference>
<keyword evidence="8" id="KW-1185">Reference proteome</keyword>
<comment type="subcellular location">
    <subcellularLocation>
        <location evidence="1 6">Cell membrane</location>
        <topology evidence="1 6">Multi-pass membrane protein</topology>
    </subcellularLocation>
</comment>
<dbReference type="GO" id="GO:0005886">
    <property type="term" value="C:plasma membrane"/>
    <property type="evidence" value="ECO:0007669"/>
    <property type="project" value="UniProtKB-SubCell"/>
</dbReference>
<dbReference type="InterPro" id="IPR013604">
    <property type="entry name" value="7TM_chemorcpt"/>
</dbReference>
<dbReference type="OrthoDB" id="6366728at2759"/>
<feature type="transmembrane region" description="Helical" evidence="6">
    <location>
        <begin position="245"/>
        <end position="271"/>
    </location>
</feature>
<dbReference type="Pfam" id="PF08395">
    <property type="entry name" value="7tm_7"/>
    <property type="match status" value="1"/>
</dbReference>
<name>A0A8J2MKD9_COTCN</name>
<keyword evidence="5 6" id="KW-0472">Membrane</keyword>
<sequence length="386" mass="44031">MNSNFKKLLFNRVYKFLQRISCKIIGLSPWAVENNIYSVSMVGSYYNFLLSVVLSVFSLGGIFDHLPNPNSLQFSLIVLKRISFVTLLPTILIPLYYIIRQKQLISVYNRFAKVDGILKKCADFKLSRNCTNRVIFGVNLLTTVFLVVILDMCYYPLAVILYGNLPTVIGGGVMIQYAMLLNKIESRFKSINSVILKISEPKMSVVGPQMMSVIQEYQFHESILYDIDNLEKAYRELYEMCYDAANFYGIPMIITILSFGVRIIFTLYGVLVVTLEITTYILFAWPVVGFRFFWFVFLFVVFTSSTTEMKKQNRKLARTICTLVDQSTLDDKVVEKLSCFSSDLSELEIVLTACDIISLDRSLLGIATATVTIYLAISLQFALLNH</sequence>
<evidence type="ECO:0000256" key="1">
    <source>
        <dbReference type="ARBA" id="ARBA00004651"/>
    </source>
</evidence>
<dbReference type="GO" id="GO:0007165">
    <property type="term" value="P:signal transduction"/>
    <property type="evidence" value="ECO:0007669"/>
    <property type="project" value="UniProtKB-KW"/>
</dbReference>
<protein>
    <recommendedName>
        <fullName evidence="6">Gustatory receptor</fullName>
    </recommendedName>
</protein>
<dbReference type="Proteomes" id="UP000786811">
    <property type="component" value="Unassembled WGS sequence"/>
</dbReference>
<reference evidence="7" key="1">
    <citation type="submission" date="2021-04" db="EMBL/GenBank/DDBJ databases">
        <authorList>
            <person name="Chebbi M.A.C M."/>
        </authorList>
    </citation>
    <scope>NUCLEOTIDE SEQUENCE</scope>
</reference>
<feature type="transmembrane region" description="Helical" evidence="6">
    <location>
        <begin position="82"/>
        <end position="99"/>
    </location>
</feature>
<evidence type="ECO:0000256" key="6">
    <source>
        <dbReference type="RuleBase" id="RU363108"/>
    </source>
</evidence>
<comment type="similarity">
    <text evidence="6">Belongs to the insect chemoreceptor superfamily. Gustatory receptor (GR) family.</text>
</comment>